<dbReference type="SUPFAM" id="SSF53335">
    <property type="entry name" value="S-adenosyl-L-methionine-dependent methyltransferases"/>
    <property type="match status" value="1"/>
</dbReference>
<feature type="region of interest" description="Disordered" evidence="2">
    <location>
        <begin position="218"/>
        <end position="253"/>
    </location>
</feature>
<organism evidence="4">
    <name type="scientific">Vibrio parahaemolyticus</name>
    <dbReference type="NCBI Taxonomy" id="670"/>
    <lineage>
        <taxon>Bacteria</taxon>
        <taxon>Pseudomonadati</taxon>
        <taxon>Pseudomonadota</taxon>
        <taxon>Gammaproteobacteria</taxon>
        <taxon>Vibrionales</taxon>
        <taxon>Vibrionaceae</taxon>
        <taxon>Vibrio</taxon>
    </lineage>
</organism>
<evidence type="ECO:0000256" key="2">
    <source>
        <dbReference type="SAM" id="MobiDB-lite"/>
    </source>
</evidence>
<evidence type="ECO:0000313" key="3">
    <source>
        <dbReference type="EMBL" id="QOS17809.1"/>
    </source>
</evidence>
<dbReference type="EMBL" id="MT898088">
    <property type="protein sequence ID" value="QOS17809.1"/>
    <property type="molecule type" value="Genomic_DNA"/>
</dbReference>
<accession>A0A7M1WCB2</accession>
<feature type="coiled-coil region" evidence="1">
    <location>
        <begin position="267"/>
        <end position="312"/>
    </location>
</feature>
<dbReference type="InterPro" id="IPR029063">
    <property type="entry name" value="SAM-dependent_MTases_sf"/>
</dbReference>
<feature type="compositionally biased region" description="Basic and acidic residues" evidence="2">
    <location>
        <begin position="218"/>
        <end position="244"/>
    </location>
</feature>
<feature type="coiled-coil region" evidence="1">
    <location>
        <begin position="362"/>
        <end position="410"/>
    </location>
</feature>
<sequence length="480" mass="55557">MKSLLNRTPENKYANIVYAGVGKGENLEALKLWTEGNIITIDPNIQASNLLKRHHPEVKHYTVALSVEDGEQDFYDYWPESLSTLRDTVSLPNELKNAQLKCTQAVETRSLNSLLSDFDFDSNYNLLVLSINGLELEVIHSLSKDVLEHFNSLIIEADHKNIFQQQNDYIDSLKSSLVSLGYYLFDMEYDAIYSSFIFFRDEDKKALELESGKLKAEHAKVQEERDKAKDKESELSSRLSHLESSHSSLETRNADLIKQNTELTQAKKLVELESEKLKVERDDAKSQVESNVKQLEEVTKRAEEEEAEFVSRLSILESELEERTKQRDEEHKWHHENKKWAESLAQQIEKVETKDNERVAHISDLESQISELTTDNKKLLERNNTLEFEKQSLASNFSSLESENQELTRSTRLNQKMLAKSQVDLDDLREKYVAKLESETELVELIKELREKLTIASQYYYQLQQEHPELLDYSGSAKGE</sequence>
<name>A0A7M1WCB2_VIBPH</name>
<reference evidence="4" key="1">
    <citation type="submission" date="2020-08" db="EMBL/GenBank/DDBJ databases">
        <title>Genetic structure, function and evolution of capsule biosynthesis loci in Vibrio parahaemolyticus.</title>
        <authorList>
            <person name="Li L."/>
            <person name="Bian S."/>
        </authorList>
    </citation>
    <scope>NUCLEOTIDE SEQUENCE</scope>
    <source>
        <strain evidence="3">VP46</strain>
        <strain evidence="4">VP47</strain>
    </source>
</reference>
<evidence type="ECO:0000313" key="4">
    <source>
        <dbReference type="EMBL" id="QOS24418.1"/>
    </source>
</evidence>
<dbReference type="Gene3D" id="3.40.50.150">
    <property type="entry name" value="Vaccinia Virus protein VP39"/>
    <property type="match status" value="1"/>
</dbReference>
<dbReference type="AlphaFoldDB" id="A0A7M1WCB2"/>
<keyword evidence="1" id="KW-0175">Coiled coil</keyword>
<proteinExistence type="predicted"/>
<evidence type="ECO:0000256" key="1">
    <source>
        <dbReference type="SAM" id="Coils"/>
    </source>
</evidence>
<protein>
    <submittedName>
        <fullName evidence="4">Uncharacterized protein</fullName>
    </submittedName>
</protein>
<gene>
    <name evidence="3" type="ORF">VP46_00040</name>
    <name evidence="4" type="ORF">VP47_00040</name>
</gene>
<dbReference type="EMBL" id="MT898268">
    <property type="protein sequence ID" value="QOS24418.1"/>
    <property type="molecule type" value="Genomic_DNA"/>
</dbReference>